<evidence type="ECO:0000256" key="7">
    <source>
        <dbReference type="SAM" id="Phobius"/>
    </source>
</evidence>
<keyword evidence="5 7" id="KW-0472">Membrane</keyword>
<comment type="caution">
    <text evidence="8">The sequence shown here is derived from an EMBL/GenBank/DDBJ whole genome shotgun (WGS) entry which is preliminary data.</text>
</comment>
<comment type="subcellular location">
    <subcellularLocation>
        <location evidence="1">Cell membrane</location>
    </subcellularLocation>
</comment>
<organism evidence="8 9">
    <name type="scientific">Ferviditalea candida</name>
    <dbReference type="NCBI Taxonomy" id="3108399"/>
    <lineage>
        <taxon>Bacteria</taxon>
        <taxon>Bacillati</taxon>
        <taxon>Bacillota</taxon>
        <taxon>Bacilli</taxon>
        <taxon>Bacillales</taxon>
        <taxon>Paenibacillaceae</taxon>
        <taxon>Ferviditalea</taxon>
    </lineage>
</organism>
<protein>
    <submittedName>
        <fullName evidence="8">Flagellar biosynthetic protein FliO</fullName>
    </submittedName>
</protein>
<keyword evidence="8" id="KW-0969">Cilium</keyword>
<keyword evidence="4 7" id="KW-1133">Transmembrane helix</keyword>
<proteinExistence type="predicted"/>
<name>A0ABU5ZFZ1_9BACL</name>
<feature type="region of interest" description="Disordered" evidence="6">
    <location>
        <begin position="201"/>
        <end position="222"/>
    </location>
</feature>
<dbReference type="Pfam" id="PF04347">
    <property type="entry name" value="FliO"/>
    <property type="match status" value="1"/>
</dbReference>
<keyword evidence="8" id="KW-0282">Flagellum</keyword>
<sequence length="222" mass="24930">MQRAHRISLRLLGIGLWLLPNDLTTAFAEGAGDPAGLGDGGTGDNSYVGSYIGSLLTVVIALVVIIGLIILLIRFLAFKNRSFMSNRTIRILGGVPLGQNKSLQIVEIGQKIYMIGVGEDIRLIDKIDDPEEVQRLADSLLLNGSGTGKEFFLSWIHRFKQLIWFQGTQHAEIVGQEERDENMKHSFQDIFQSKMKNLTQRQQIADQMRNEQSFVKDRSDEQ</sequence>
<evidence type="ECO:0000256" key="4">
    <source>
        <dbReference type="ARBA" id="ARBA00022989"/>
    </source>
</evidence>
<keyword evidence="9" id="KW-1185">Reference proteome</keyword>
<evidence type="ECO:0000313" key="8">
    <source>
        <dbReference type="EMBL" id="MEB3101152.1"/>
    </source>
</evidence>
<keyword evidence="3 7" id="KW-0812">Transmembrane</keyword>
<dbReference type="Proteomes" id="UP001310386">
    <property type="component" value="Unassembled WGS sequence"/>
</dbReference>
<keyword evidence="8" id="KW-0966">Cell projection</keyword>
<accession>A0ABU5ZFZ1</accession>
<evidence type="ECO:0000256" key="2">
    <source>
        <dbReference type="ARBA" id="ARBA00022475"/>
    </source>
</evidence>
<evidence type="ECO:0000256" key="1">
    <source>
        <dbReference type="ARBA" id="ARBA00004236"/>
    </source>
</evidence>
<dbReference type="EMBL" id="JAYJLD010000006">
    <property type="protein sequence ID" value="MEB3101152.1"/>
    <property type="molecule type" value="Genomic_DNA"/>
</dbReference>
<dbReference type="InterPro" id="IPR022781">
    <property type="entry name" value="Flagellar_biosynth_FliO"/>
</dbReference>
<evidence type="ECO:0000256" key="5">
    <source>
        <dbReference type="ARBA" id="ARBA00023136"/>
    </source>
</evidence>
<evidence type="ECO:0000256" key="3">
    <source>
        <dbReference type="ARBA" id="ARBA00022692"/>
    </source>
</evidence>
<feature type="transmembrane region" description="Helical" evidence="7">
    <location>
        <begin position="52"/>
        <end position="77"/>
    </location>
</feature>
<keyword evidence="2" id="KW-1003">Cell membrane</keyword>
<reference evidence="8" key="1">
    <citation type="submission" date="2023-12" db="EMBL/GenBank/DDBJ databases">
        <title>Fervidustalea candida gen. nov., sp. nov., a novel member of the family Paenibacillaceae isolated from a geothermal area.</title>
        <authorList>
            <person name="Li W.-J."/>
            <person name="Jiao J.-Y."/>
            <person name="Chen Y."/>
        </authorList>
    </citation>
    <scope>NUCLEOTIDE SEQUENCE</scope>
    <source>
        <strain evidence="8">SYSU GA230002</strain>
    </source>
</reference>
<feature type="compositionally biased region" description="Polar residues" evidence="6">
    <location>
        <begin position="201"/>
        <end position="213"/>
    </location>
</feature>
<gene>
    <name evidence="8" type="ORF">VF724_05690</name>
</gene>
<evidence type="ECO:0000313" key="9">
    <source>
        <dbReference type="Proteomes" id="UP001310386"/>
    </source>
</evidence>
<evidence type="ECO:0000256" key="6">
    <source>
        <dbReference type="SAM" id="MobiDB-lite"/>
    </source>
</evidence>